<dbReference type="Gene3D" id="3.30.160.100">
    <property type="entry name" value="Ribosome hibernation promotion factor-like"/>
    <property type="match status" value="1"/>
</dbReference>
<dbReference type="RefSeq" id="WP_259630203.1">
    <property type="nucleotide sequence ID" value="NZ_JANYMP010000053.1"/>
</dbReference>
<dbReference type="EMBL" id="JANYMP010000053">
    <property type="protein sequence ID" value="MCS7484758.1"/>
    <property type="molecule type" value="Genomic_DNA"/>
</dbReference>
<reference evidence="1" key="1">
    <citation type="submission" date="2022-08" db="EMBL/GenBank/DDBJ databases">
        <authorList>
            <person name="Tistechok S."/>
            <person name="Samborskyy M."/>
            <person name="Roman I."/>
        </authorList>
    </citation>
    <scope>NUCLEOTIDE SEQUENCE</scope>
    <source>
        <strain evidence="1">DSM 103496</strain>
    </source>
</reference>
<protein>
    <recommendedName>
        <fullName evidence="3">Sigma 54 modulation/S30EA-like ribosomal protein</fullName>
    </recommendedName>
</protein>
<evidence type="ECO:0008006" key="3">
    <source>
        <dbReference type="Google" id="ProtNLM"/>
    </source>
</evidence>
<organism evidence="1 2">
    <name type="scientific">Umezawaea endophytica</name>
    <dbReference type="NCBI Taxonomy" id="1654476"/>
    <lineage>
        <taxon>Bacteria</taxon>
        <taxon>Bacillati</taxon>
        <taxon>Actinomycetota</taxon>
        <taxon>Actinomycetes</taxon>
        <taxon>Pseudonocardiales</taxon>
        <taxon>Pseudonocardiaceae</taxon>
        <taxon>Umezawaea</taxon>
    </lineage>
</organism>
<accession>A0A9X2VXQ1</accession>
<proteinExistence type="predicted"/>
<keyword evidence="2" id="KW-1185">Reference proteome</keyword>
<name>A0A9X2VXQ1_9PSEU</name>
<evidence type="ECO:0000313" key="2">
    <source>
        <dbReference type="Proteomes" id="UP001141259"/>
    </source>
</evidence>
<gene>
    <name evidence="1" type="ORF">NZH93_48695</name>
</gene>
<sequence length="104" mass="11156">MRHAGQNVIENVQVSLTSKVPGNARDYAVAKIAPLARYAPGSVDLAAVRLTTTAGRRARPLVVAHARLTVNGAGLNAEVTASTYTEAIDQLHDRMRDLLLKSHD</sequence>
<dbReference type="AlphaFoldDB" id="A0A9X2VXQ1"/>
<dbReference type="InterPro" id="IPR036567">
    <property type="entry name" value="RHF-like"/>
</dbReference>
<comment type="caution">
    <text evidence="1">The sequence shown here is derived from an EMBL/GenBank/DDBJ whole genome shotgun (WGS) entry which is preliminary data.</text>
</comment>
<dbReference type="SUPFAM" id="SSF69754">
    <property type="entry name" value="Ribosome binding protein Y (YfiA homologue)"/>
    <property type="match status" value="1"/>
</dbReference>
<evidence type="ECO:0000313" key="1">
    <source>
        <dbReference type="EMBL" id="MCS7484758.1"/>
    </source>
</evidence>
<dbReference type="Proteomes" id="UP001141259">
    <property type="component" value="Unassembled WGS sequence"/>
</dbReference>